<evidence type="ECO:0000313" key="3">
    <source>
        <dbReference type="Proteomes" id="UP000759131"/>
    </source>
</evidence>
<sequence>MNGTVIADETVIGPYDQDMDVMLTCVAEGGSPPPALHWYRSQSMIDGSYNIDDRGMAHNDLTIYRLSPQDIQVVFSCQANNFLNYSQPIRSSFYIDIN</sequence>
<dbReference type="EMBL" id="CAJPIZ010021815">
    <property type="protein sequence ID" value="CAG2117746.1"/>
    <property type="molecule type" value="Genomic_DNA"/>
</dbReference>
<evidence type="ECO:0000259" key="1">
    <source>
        <dbReference type="PROSITE" id="PS50835"/>
    </source>
</evidence>
<name>A0A7R9LET8_9ACAR</name>
<dbReference type="OrthoDB" id="6514832at2759"/>
<keyword evidence="3" id="KW-1185">Reference proteome</keyword>
<dbReference type="InterPro" id="IPR013783">
    <property type="entry name" value="Ig-like_fold"/>
</dbReference>
<dbReference type="Pfam" id="PF13927">
    <property type="entry name" value="Ig_3"/>
    <property type="match status" value="1"/>
</dbReference>
<protein>
    <recommendedName>
        <fullName evidence="1">Ig-like domain-containing protein</fullName>
    </recommendedName>
</protein>
<dbReference type="EMBL" id="OC876390">
    <property type="protein sequence ID" value="CAD7639198.1"/>
    <property type="molecule type" value="Genomic_DNA"/>
</dbReference>
<dbReference type="SUPFAM" id="SSF48726">
    <property type="entry name" value="Immunoglobulin"/>
    <property type="match status" value="1"/>
</dbReference>
<dbReference type="AlphaFoldDB" id="A0A7R9LET8"/>
<dbReference type="PROSITE" id="PS50835">
    <property type="entry name" value="IG_LIKE"/>
    <property type="match status" value="1"/>
</dbReference>
<organism evidence="2">
    <name type="scientific">Medioppia subpectinata</name>
    <dbReference type="NCBI Taxonomy" id="1979941"/>
    <lineage>
        <taxon>Eukaryota</taxon>
        <taxon>Metazoa</taxon>
        <taxon>Ecdysozoa</taxon>
        <taxon>Arthropoda</taxon>
        <taxon>Chelicerata</taxon>
        <taxon>Arachnida</taxon>
        <taxon>Acari</taxon>
        <taxon>Acariformes</taxon>
        <taxon>Sarcoptiformes</taxon>
        <taxon>Oribatida</taxon>
        <taxon>Brachypylina</taxon>
        <taxon>Oppioidea</taxon>
        <taxon>Oppiidae</taxon>
        <taxon>Medioppia</taxon>
    </lineage>
</organism>
<accession>A0A7R9LET8</accession>
<dbReference type="Proteomes" id="UP000759131">
    <property type="component" value="Unassembled WGS sequence"/>
</dbReference>
<dbReference type="InterPro" id="IPR007110">
    <property type="entry name" value="Ig-like_dom"/>
</dbReference>
<feature type="domain" description="Ig-like" evidence="1">
    <location>
        <begin position="1"/>
        <end position="90"/>
    </location>
</feature>
<evidence type="ECO:0000313" key="2">
    <source>
        <dbReference type="EMBL" id="CAD7639198.1"/>
    </source>
</evidence>
<dbReference type="CDD" id="cd00096">
    <property type="entry name" value="Ig"/>
    <property type="match status" value="1"/>
</dbReference>
<dbReference type="Gene3D" id="2.60.40.10">
    <property type="entry name" value="Immunoglobulins"/>
    <property type="match status" value="1"/>
</dbReference>
<proteinExistence type="predicted"/>
<reference evidence="2" key="1">
    <citation type="submission" date="2020-11" db="EMBL/GenBank/DDBJ databases">
        <authorList>
            <person name="Tran Van P."/>
        </authorList>
    </citation>
    <scope>NUCLEOTIDE SEQUENCE</scope>
</reference>
<feature type="non-terminal residue" evidence="2">
    <location>
        <position position="1"/>
    </location>
</feature>
<gene>
    <name evidence="2" type="ORF">OSB1V03_LOCUS17699</name>
</gene>
<dbReference type="InterPro" id="IPR036179">
    <property type="entry name" value="Ig-like_dom_sf"/>
</dbReference>